<dbReference type="OrthoDB" id="429851at2759"/>
<evidence type="ECO:0000313" key="5">
    <source>
        <dbReference type="Proteomes" id="UP000242188"/>
    </source>
</evidence>
<dbReference type="InterPro" id="IPR042480">
    <property type="entry name" value="DISP3"/>
</dbReference>
<feature type="transmembrane region" description="Helical" evidence="2">
    <location>
        <begin position="471"/>
        <end position="491"/>
    </location>
</feature>
<dbReference type="STRING" id="6573.A0A210R534"/>
<feature type="transmembrane region" description="Helical" evidence="2">
    <location>
        <begin position="540"/>
        <end position="566"/>
    </location>
</feature>
<keyword evidence="2" id="KW-0812">Transmembrane</keyword>
<feature type="transmembrane region" description="Helical" evidence="2">
    <location>
        <begin position="1174"/>
        <end position="1197"/>
    </location>
</feature>
<dbReference type="SUPFAM" id="SSF82866">
    <property type="entry name" value="Multidrug efflux transporter AcrB transmembrane domain"/>
    <property type="match status" value="2"/>
</dbReference>
<reference evidence="4 5" key="1">
    <citation type="journal article" date="2017" name="Nat. Ecol. Evol.">
        <title>Scallop genome provides insights into evolution of bilaterian karyotype and development.</title>
        <authorList>
            <person name="Wang S."/>
            <person name="Zhang J."/>
            <person name="Jiao W."/>
            <person name="Li J."/>
            <person name="Xun X."/>
            <person name="Sun Y."/>
            <person name="Guo X."/>
            <person name="Huan P."/>
            <person name="Dong B."/>
            <person name="Zhang L."/>
            <person name="Hu X."/>
            <person name="Sun X."/>
            <person name="Wang J."/>
            <person name="Zhao C."/>
            <person name="Wang Y."/>
            <person name="Wang D."/>
            <person name="Huang X."/>
            <person name="Wang R."/>
            <person name="Lv J."/>
            <person name="Li Y."/>
            <person name="Zhang Z."/>
            <person name="Liu B."/>
            <person name="Lu W."/>
            <person name="Hui Y."/>
            <person name="Liang J."/>
            <person name="Zhou Z."/>
            <person name="Hou R."/>
            <person name="Li X."/>
            <person name="Liu Y."/>
            <person name="Li H."/>
            <person name="Ning X."/>
            <person name="Lin Y."/>
            <person name="Zhao L."/>
            <person name="Xing Q."/>
            <person name="Dou J."/>
            <person name="Li Y."/>
            <person name="Mao J."/>
            <person name="Guo H."/>
            <person name="Dou H."/>
            <person name="Li T."/>
            <person name="Mu C."/>
            <person name="Jiang W."/>
            <person name="Fu Q."/>
            <person name="Fu X."/>
            <person name="Miao Y."/>
            <person name="Liu J."/>
            <person name="Yu Q."/>
            <person name="Li R."/>
            <person name="Liao H."/>
            <person name="Li X."/>
            <person name="Kong Y."/>
            <person name="Jiang Z."/>
            <person name="Chourrout D."/>
            <person name="Li R."/>
            <person name="Bao Z."/>
        </authorList>
    </citation>
    <scope>NUCLEOTIDE SEQUENCE [LARGE SCALE GENOMIC DNA]</scope>
    <source>
        <strain evidence="4 5">PY_sf001</strain>
    </source>
</reference>
<sequence>MSCLLTTCGDTVHYNQVPLDDYCDDSTESVKRETTHSRDQLTCIQKLNCNLSRQNNCTCCNKKIGKCCEASVIGLFVSIALLIITPAICAALFYYSLFVLQPTLVIDKSIHAFTIPNHPASLNYDAFKVATQHNSSRHSIPYGRCDSLFSGRHRRSVQSGRENLKLVQDQSISHMSNRKTSEDLSKQSLATHNILRSLSKRSASDSDSFSILSRVQYHAQWKMQVVFMAKGEEDGNVFTRERLEMIHDIEQRIISHPDFYHFCLKDYTIAHMDPAVRAQNSCAPLNSLMSFFYPSLDDQNRPLFDGLGKTLIKNISEGLQWAFTSDKSYYFVDPHVNKTFHKSRFLRTEVKFGTPLQGYNSPYFEIKQQSEKFKAFVVTYIDLLSKLSNNKLQVLYGGTEIFDYQVDSTFWNDVKMAYITMICICVIMMMLTFSVWLTFWGVASIVMCFPLALFLYRFVFGISALGILNGVAAFVIIGIGVDDVFVFVNIFRQSSGQKSVSKRIRHTMLTAGKATFFTSFTTTAAFAANVFSSIPAVHQFGLFMSLIVSCCWVTVMLIMPPALYIWALSIYKCEEAVARLISRCLGRSKSALSAKLCLPADIARFVRGQTQDNTSPPSWTCGQDSPVEVADSPDEDDVPLLMMDDPMQEYFDAIDDDDEALLDATLKLDDQKEDLLFSKMLQGFTFHGIARPVTHIRRGVLVLSLVVLCVSVGLMVQLTPATRPPQLFQSDTNLQMLLDLKSNLSVDTIFCPRCSAIYSMNPAYNRKRPNRPSHRSHPVVTPHITTAHVTVPPLQSTTKEVKPPIVKTRKPTPKTITSPKSPPVTRRPRPSTPKPVVPNTDAALHWTPGPPRSSVPVKGQGPEGVSVCQGHDCSNTKDRPMLESGAVVHVVFGIKGIDRSNVPVGHVLDQTQGTVDFDSKFSKFFSFDEDLLSAIDGIKTLCRICQRIANESSLVRKGSAQCFPPHMACLDEIPECRDLQQTQSVYGRQAPAHYAGGLTANKTGLLWWAFAFESTTPKGISYFEAYKHYLKWETLIEDIKSSEHKHIEVLDSMFQTSQFWTKVLMEVVAVNSAIYGLVLSMVVCMVAVALFTGHVLLLFIVFICILQMICLVVGVFYMAGWEMGGVEAISLSILVGSSVDYCVHLVEGYLLAGKALPQDHKQSASSARRWRTKAAITHIGVSILSSALTTIVAAIPLTQTIIKPFAKFGQIVAINTSVSIVYSLTVCSAFLATIAPGYFIPTWKSHLKALAGTVLVLGATVLSLYGAAKAGVFIPGPNGEALFPN</sequence>
<gene>
    <name evidence="4" type="ORF">KP79_PYT21571</name>
</gene>
<name>A0A210R534_MIZYE</name>
<feature type="compositionally biased region" description="Polar residues" evidence="1">
    <location>
        <begin position="609"/>
        <end position="623"/>
    </location>
</feature>
<feature type="region of interest" description="Disordered" evidence="1">
    <location>
        <begin position="795"/>
        <end position="879"/>
    </location>
</feature>
<protein>
    <submittedName>
        <fullName evidence="4">Patched domain-containing protein 2</fullName>
    </submittedName>
</protein>
<dbReference type="EMBL" id="NEDP02000262">
    <property type="protein sequence ID" value="OWF56167.1"/>
    <property type="molecule type" value="Genomic_DNA"/>
</dbReference>
<feature type="transmembrane region" description="Helical" evidence="2">
    <location>
        <begin position="72"/>
        <end position="95"/>
    </location>
</feature>
<organism evidence="4 5">
    <name type="scientific">Mizuhopecten yessoensis</name>
    <name type="common">Japanese scallop</name>
    <name type="synonym">Patinopecten yessoensis</name>
    <dbReference type="NCBI Taxonomy" id="6573"/>
    <lineage>
        <taxon>Eukaryota</taxon>
        <taxon>Metazoa</taxon>
        <taxon>Spiralia</taxon>
        <taxon>Lophotrochozoa</taxon>
        <taxon>Mollusca</taxon>
        <taxon>Bivalvia</taxon>
        <taxon>Autobranchia</taxon>
        <taxon>Pteriomorphia</taxon>
        <taxon>Pectinida</taxon>
        <taxon>Pectinoidea</taxon>
        <taxon>Pectinidae</taxon>
        <taxon>Mizuhopecten</taxon>
    </lineage>
</organism>
<evidence type="ECO:0000313" key="4">
    <source>
        <dbReference type="EMBL" id="OWF56167.1"/>
    </source>
</evidence>
<keyword evidence="5" id="KW-1185">Reference proteome</keyword>
<dbReference type="PANTHER" id="PTHR46687">
    <property type="entry name" value="PROTEIN DISPATCHED HOMOLOG 3"/>
    <property type="match status" value="1"/>
</dbReference>
<accession>A0A210R534</accession>
<feature type="region of interest" description="Disordered" evidence="1">
    <location>
        <begin position="609"/>
        <end position="628"/>
    </location>
</feature>
<feature type="domain" description="SSD" evidence="3">
    <location>
        <begin position="460"/>
        <end position="565"/>
    </location>
</feature>
<evidence type="ECO:0000259" key="3">
    <source>
        <dbReference type="PROSITE" id="PS50156"/>
    </source>
</evidence>
<dbReference type="PANTHER" id="PTHR46687:SF1">
    <property type="entry name" value="PROTEIN DISPATCHED HOMOLOG 3"/>
    <property type="match status" value="1"/>
</dbReference>
<feature type="transmembrane region" description="Helical" evidence="2">
    <location>
        <begin position="1131"/>
        <end position="1153"/>
    </location>
</feature>
<feature type="transmembrane region" description="Helical" evidence="2">
    <location>
        <begin position="511"/>
        <end position="534"/>
    </location>
</feature>
<feature type="transmembrane region" description="Helical" evidence="2">
    <location>
        <begin position="416"/>
        <end position="439"/>
    </location>
</feature>
<dbReference type="InterPro" id="IPR000731">
    <property type="entry name" value="SSD"/>
</dbReference>
<evidence type="ECO:0000256" key="2">
    <source>
        <dbReference type="SAM" id="Phobius"/>
    </source>
</evidence>
<feature type="transmembrane region" description="Helical" evidence="2">
    <location>
        <begin position="700"/>
        <end position="718"/>
    </location>
</feature>
<dbReference type="Proteomes" id="UP000242188">
    <property type="component" value="Unassembled WGS sequence"/>
</dbReference>
<keyword evidence="2" id="KW-0472">Membrane</keyword>
<feature type="transmembrane region" description="Helical" evidence="2">
    <location>
        <begin position="446"/>
        <end position="465"/>
    </location>
</feature>
<feature type="transmembrane region" description="Helical" evidence="2">
    <location>
        <begin position="1073"/>
        <end position="1091"/>
    </location>
</feature>
<dbReference type="GO" id="GO:0005737">
    <property type="term" value="C:cytoplasm"/>
    <property type="evidence" value="ECO:0007669"/>
    <property type="project" value="TreeGrafter"/>
</dbReference>
<keyword evidence="2" id="KW-1133">Transmembrane helix</keyword>
<proteinExistence type="predicted"/>
<dbReference type="InterPro" id="IPR053958">
    <property type="entry name" value="HMGCR/SNAP/NPC1-like_SSD"/>
</dbReference>
<feature type="transmembrane region" description="Helical" evidence="2">
    <location>
        <begin position="1217"/>
        <end position="1240"/>
    </location>
</feature>
<dbReference type="Pfam" id="PF12349">
    <property type="entry name" value="Sterol-sensing"/>
    <property type="match status" value="1"/>
</dbReference>
<dbReference type="Gene3D" id="1.20.1640.10">
    <property type="entry name" value="Multidrug efflux transporter AcrB transmembrane domain"/>
    <property type="match status" value="2"/>
</dbReference>
<comment type="caution">
    <text evidence="4">The sequence shown here is derived from an EMBL/GenBank/DDBJ whole genome shotgun (WGS) entry which is preliminary data.</text>
</comment>
<dbReference type="PROSITE" id="PS50156">
    <property type="entry name" value="SSD"/>
    <property type="match status" value="1"/>
</dbReference>
<evidence type="ECO:0000256" key="1">
    <source>
        <dbReference type="SAM" id="MobiDB-lite"/>
    </source>
</evidence>
<feature type="transmembrane region" description="Helical" evidence="2">
    <location>
        <begin position="1096"/>
        <end position="1119"/>
    </location>
</feature>
<feature type="transmembrane region" description="Helical" evidence="2">
    <location>
        <begin position="1247"/>
        <end position="1268"/>
    </location>
</feature>